<dbReference type="EMBL" id="FRBK01000003">
    <property type="protein sequence ID" value="SHL26765.1"/>
    <property type="molecule type" value="Genomic_DNA"/>
</dbReference>
<proteinExistence type="predicted"/>
<evidence type="ECO:0000256" key="1">
    <source>
        <dbReference type="SAM" id="MobiDB-lite"/>
    </source>
</evidence>
<dbReference type="AlphaFoldDB" id="A0A9X8QQE6"/>
<sequence length="120" mass="12853">MAVASGIKLLQLPAQASPLNEELELPVAEMQAYLPVPQGSESQQQCLVCIDFTTPWEEHWGEYCNDLVNLTRSITFDEPPSIPLDTNTQTERATTDASAPPASSAGTPHAESEGPATPFG</sequence>
<accession>A0A9X8QQE6</accession>
<gene>
    <name evidence="2" type="ORF">SAMN05216268_103414</name>
</gene>
<comment type="caution">
    <text evidence="2">The sequence shown here is derived from an EMBL/GenBank/DDBJ whole genome shotgun (WGS) entry which is preliminary data.</text>
</comment>
<evidence type="ECO:0000313" key="3">
    <source>
        <dbReference type="Proteomes" id="UP000184388"/>
    </source>
</evidence>
<dbReference type="Proteomes" id="UP000184388">
    <property type="component" value="Unassembled WGS sequence"/>
</dbReference>
<feature type="region of interest" description="Disordered" evidence="1">
    <location>
        <begin position="77"/>
        <end position="120"/>
    </location>
</feature>
<protein>
    <submittedName>
        <fullName evidence="2">Uncharacterized protein</fullName>
    </submittedName>
</protein>
<reference evidence="3" key="1">
    <citation type="submission" date="2016-11" db="EMBL/GenBank/DDBJ databases">
        <authorList>
            <person name="Jaros S."/>
            <person name="Januszkiewicz K."/>
            <person name="Wedrychowicz H."/>
        </authorList>
    </citation>
    <scope>NUCLEOTIDE SEQUENCE [LARGE SCALE GENOMIC DNA]</scope>
    <source>
        <strain evidence="3">CGMCC 4.3555</strain>
    </source>
</reference>
<name>A0A9X8QQE6_9ACTN</name>
<evidence type="ECO:0000313" key="2">
    <source>
        <dbReference type="EMBL" id="SHL26765.1"/>
    </source>
</evidence>
<feature type="compositionally biased region" description="Low complexity" evidence="1">
    <location>
        <begin position="95"/>
        <end position="109"/>
    </location>
</feature>
<organism evidence="2 3">
    <name type="scientific">Streptomyces yunnanensis</name>
    <dbReference type="NCBI Taxonomy" id="156453"/>
    <lineage>
        <taxon>Bacteria</taxon>
        <taxon>Bacillati</taxon>
        <taxon>Actinomycetota</taxon>
        <taxon>Actinomycetes</taxon>
        <taxon>Kitasatosporales</taxon>
        <taxon>Streptomycetaceae</taxon>
        <taxon>Streptomyces</taxon>
    </lineage>
</organism>